<proteinExistence type="predicted"/>
<protein>
    <recommendedName>
        <fullName evidence="3">Ig-like domain-containing protein</fullName>
    </recommendedName>
</protein>
<dbReference type="AlphaFoldDB" id="A0AAE1EWA4"/>
<evidence type="ECO:0000313" key="2">
    <source>
        <dbReference type="Proteomes" id="UP001286313"/>
    </source>
</evidence>
<evidence type="ECO:0008006" key="3">
    <source>
        <dbReference type="Google" id="ProtNLM"/>
    </source>
</evidence>
<dbReference type="Proteomes" id="UP001286313">
    <property type="component" value="Unassembled WGS sequence"/>
</dbReference>
<feature type="non-terminal residue" evidence="1">
    <location>
        <position position="1"/>
    </location>
</feature>
<dbReference type="EMBL" id="JAWQEG010004141">
    <property type="protein sequence ID" value="KAK3862845.1"/>
    <property type="molecule type" value="Genomic_DNA"/>
</dbReference>
<keyword evidence="2" id="KW-1185">Reference proteome</keyword>
<accession>A0AAE1EWA4</accession>
<name>A0AAE1EWA4_PETCI</name>
<comment type="caution">
    <text evidence="1">The sequence shown here is derived from an EMBL/GenBank/DDBJ whole genome shotgun (WGS) entry which is preliminary data.</text>
</comment>
<reference evidence="1" key="1">
    <citation type="submission" date="2023-10" db="EMBL/GenBank/DDBJ databases">
        <title>Genome assemblies of two species of porcelain crab, Petrolisthes cinctipes and Petrolisthes manimaculis (Anomura: Porcellanidae).</title>
        <authorList>
            <person name="Angst P."/>
        </authorList>
    </citation>
    <scope>NUCLEOTIDE SEQUENCE</scope>
    <source>
        <strain evidence="1">PB745_01</strain>
        <tissue evidence="1">Gill</tissue>
    </source>
</reference>
<sequence>EALSPPVLEGGKEMYDKGDIIEVRCRLARPPIPAHTPSLTWIIDGRQVGPNSVEPFVTQHGIPGLTLALPASTVLGAGGRVESECRAGLGSHQRSAHKTLRVRVRLISYIHTHRSAADTRTAMSAYLWVYLLPAALLQVIL</sequence>
<organism evidence="1 2">
    <name type="scientific">Petrolisthes cinctipes</name>
    <name type="common">Flat porcelain crab</name>
    <dbReference type="NCBI Taxonomy" id="88211"/>
    <lineage>
        <taxon>Eukaryota</taxon>
        <taxon>Metazoa</taxon>
        <taxon>Ecdysozoa</taxon>
        <taxon>Arthropoda</taxon>
        <taxon>Crustacea</taxon>
        <taxon>Multicrustacea</taxon>
        <taxon>Malacostraca</taxon>
        <taxon>Eumalacostraca</taxon>
        <taxon>Eucarida</taxon>
        <taxon>Decapoda</taxon>
        <taxon>Pleocyemata</taxon>
        <taxon>Anomura</taxon>
        <taxon>Galatheoidea</taxon>
        <taxon>Porcellanidae</taxon>
        <taxon>Petrolisthes</taxon>
    </lineage>
</organism>
<evidence type="ECO:0000313" key="1">
    <source>
        <dbReference type="EMBL" id="KAK3862845.1"/>
    </source>
</evidence>
<gene>
    <name evidence="1" type="ORF">Pcinc_031318</name>
</gene>